<name>A0ACB8DX25_DERSI</name>
<evidence type="ECO:0000313" key="1">
    <source>
        <dbReference type="EMBL" id="KAH7978815.1"/>
    </source>
</evidence>
<organism evidence="1 2">
    <name type="scientific">Dermacentor silvarum</name>
    <name type="common">Tick</name>
    <dbReference type="NCBI Taxonomy" id="543639"/>
    <lineage>
        <taxon>Eukaryota</taxon>
        <taxon>Metazoa</taxon>
        <taxon>Ecdysozoa</taxon>
        <taxon>Arthropoda</taxon>
        <taxon>Chelicerata</taxon>
        <taxon>Arachnida</taxon>
        <taxon>Acari</taxon>
        <taxon>Parasitiformes</taxon>
        <taxon>Ixodida</taxon>
        <taxon>Ixodoidea</taxon>
        <taxon>Ixodidae</taxon>
        <taxon>Rhipicephalinae</taxon>
        <taxon>Dermacentor</taxon>
    </lineage>
</organism>
<gene>
    <name evidence="1" type="ORF">HPB49_006862</name>
</gene>
<dbReference type="Proteomes" id="UP000821865">
    <property type="component" value="Chromosome 1"/>
</dbReference>
<reference evidence="1" key="1">
    <citation type="submission" date="2020-05" db="EMBL/GenBank/DDBJ databases">
        <title>Large-scale comparative analyses of tick genomes elucidate their genetic diversity and vector capacities.</title>
        <authorList>
            <person name="Jia N."/>
            <person name="Wang J."/>
            <person name="Shi W."/>
            <person name="Du L."/>
            <person name="Sun Y."/>
            <person name="Zhan W."/>
            <person name="Jiang J."/>
            <person name="Wang Q."/>
            <person name="Zhang B."/>
            <person name="Ji P."/>
            <person name="Sakyi L.B."/>
            <person name="Cui X."/>
            <person name="Yuan T."/>
            <person name="Jiang B."/>
            <person name="Yang W."/>
            <person name="Lam T.T.-Y."/>
            <person name="Chang Q."/>
            <person name="Ding S."/>
            <person name="Wang X."/>
            <person name="Zhu J."/>
            <person name="Ruan X."/>
            <person name="Zhao L."/>
            <person name="Wei J."/>
            <person name="Que T."/>
            <person name="Du C."/>
            <person name="Cheng J."/>
            <person name="Dai P."/>
            <person name="Han X."/>
            <person name="Huang E."/>
            <person name="Gao Y."/>
            <person name="Liu J."/>
            <person name="Shao H."/>
            <person name="Ye R."/>
            <person name="Li L."/>
            <person name="Wei W."/>
            <person name="Wang X."/>
            <person name="Wang C."/>
            <person name="Yang T."/>
            <person name="Huo Q."/>
            <person name="Li W."/>
            <person name="Guo W."/>
            <person name="Chen H."/>
            <person name="Zhou L."/>
            <person name="Ni X."/>
            <person name="Tian J."/>
            <person name="Zhou Y."/>
            <person name="Sheng Y."/>
            <person name="Liu T."/>
            <person name="Pan Y."/>
            <person name="Xia L."/>
            <person name="Li J."/>
            <person name="Zhao F."/>
            <person name="Cao W."/>
        </authorList>
    </citation>
    <scope>NUCLEOTIDE SEQUENCE</scope>
    <source>
        <strain evidence="1">Dsil-2018</strain>
    </source>
</reference>
<protein>
    <submittedName>
        <fullName evidence="1">Uncharacterized protein</fullName>
    </submittedName>
</protein>
<evidence type="ECO:0000313" key="2">
    <source>
        <dbReference type="Proteomes" id="UP000821865"/>
    </source>
</evidence>
<accession>A0ACB8DX25</accession>
<keyword evidence="2" id="KW-1185">Reference proteome</keyword>
<dbReference type="EMBL" id="CM023470">
    <property type="protein sequence ID" value="KAH7978815.1"/>
    <property type="molecule type" value="Genomic_DNA"/>
</dbReference>
<comment type="caution">
    <text evidence="1">The sequence shown here is derived from an EMBL/GenBank/DDBJ whole genome shotgun (WGS) entry which is preliminary data.</text>
</comment>
<proteinExistence type="predicted"/>
<sequence length="614" mass="67404">MFAETFELLSAISQQQHWRSPQSSCLLNLVCIATAVLWHHLRRCQDIRMPPDPEYDYIVVGAGTAGSVLARRLLDGAVGPDGSPAQVLLVEAGRGEAPWYASVPLLSLALQATSIDWNFVTAPQKDALQCYYNQSLRWPRGKALGGSSNLYCMIHSRPTTEDWEEWNRRCQTCGFPAERVAALYRKLEFPVGDGHADRTPDARIPVTDNACSTSEICSALRQAAGHIGLGLEKKENQMQQSNLYKGRKWTTYDLYIKPVLSNSRLRIMTGAHVSKVLFENTTAVGVEVISYGIVYHVAAKREVIISSGAVGSPHILLLSGIGSRDILDKFRIPVINELPGVGSNLQEHVTVPIYVNLKAPVSINEYKIKSLWQIWKYIWGEGHLASSAVASVLRTNVKDRHLQAMFLAMNFGSFREDVLARISNLKKEDMDALFPDIGKDDKEGFLLLATCLHPKSKGRISLNTGNALDPPNIDPLFFNDPHDIHCVTNAMKTALALVSDKAMYHLGASAHLPKLHYCNHLEVSADNSDFLECWARAAAGSLHHPVGTAAMGDSSDPSAVVDGHFRQATAAPGQREASPRWGNVTVALGIPNLEENKNENQGSAEGTLMTTARN</sequence>